<dbReference type="AlphaFoldDB" id="A0A1S9ZNR5"/>
<organism evidence="1 2">
    <name type="scientific">Moraxella canis</name>
    <dbReference type="NCBI Taxonomy" id="90239"/>
    <lineage>
        <taxon>Bacteria</taxon>
        <taxon>Pseudomonadati</taxon>
        <taxon>Pseudomonadota</taxon>
        <taxon>Gammaproteobacteria</taxon>
        <taxon>Moraxellales</taxon>
        <taxon>Moraxellaceae</taxon>
        <taxon>Moraxella</taxon>
    </lineage>
</organism>
<name>A0A1S9ZNR5_9GAMM</name>
<comment type="caution">
    <text evidence="1">The sequence shown here is derived from an EMBL/GenBank/DDBJ whole genome shotgun (WGS) entry which is preliminary data.</text>
</comment>
<dbReference type="EMBL" id="MUXT01000001">
    <property type="protein sequence ID" value="OOR85262.1"/>
    <property type="molecule type" value="Genomic_DNA"/>
</dbReference>
<reference evidence="1 2" key="1">
    <citation type="submission" date="2017-02" db="EMBL/GenBank/DDBJ databases">
        <title>Draft genome sequence of Moraxella canis CCUG 8415A type strain.</title>
        <authorList>
            <person name="Engstrom-Jakobsson H."/>
            <person name="Salva-Serra F."/>
            <person name="Thorell K."/>
            <person name="Gonzales-Siles L."/>
            <person name="Karlsson R."/>
            <person name="Boulund F."/>
            <person name="Engstrand L."/>
            <person name="Moore E."/>
        </authorList>
    </citation>
    <scope>NUCLEOTIDE SEQUENCE [LARGE SCALE GENOMIC DNA]</scope>
    <source>
        <strain evidence="1 2">CCUG 8415A</strain>
    </source>
</reference>
<gene>
    <name evidence="1" type="ORF">B0180_00225</name>
</gene>
<proteinExistence type="predicted"/>
<dbReference type="Proteomes" id="UP000190322">
    <property type="component" value="Unassembled WGS sequence"/>
</dbReference>
<evidence type="ECO:0000313" key="1">
    <source>
        <dbReference type="EMBL" id="OOR85262.1"/>
    </source>
</evidence>
<accession>A0A1S9ZNR5</accession>
<evidence type="ECO:0000313" key="2">
    <source>
        <dbReference type="Proteomes" id="UP000190322"/>
    </source>
</evidence>
<protein>
    <submittedName>
        <fullName evidence="1">Uncharacterized protein</fullName>
    </submittedName>
</protein>
<sequence>MVAHANSGKLQGYSVDICKPAEIEGKDNVKEDLNGDFCNHKAASTYKKFGTKDINFANKYVLAKMYNTSFVANDSVKKQVFVMPYAIQNLLNDNQADKIAFNKNSNRVCTQGDDTSLSPYGWMYVGGDSAHPNYKLCIDFYPSEGFSDQFIPVHIKTGKVASRL</sequence>